<gene>
    <name evidence="9" type="primary">comEC</name>
    <name evidence="9" type="ORF">XM38_011520</name>
</gene>
<feature type="transmembrane region" description="Helical" evidence="6">
    <location>
        <begin position="389"/>
        <end position="409"/>
    </location>
</feature>
<dbReference type="STRING" id="1641165.XM38_04185"/>
<evidence type="ECO:0000313" key="9">
    <source>
        <dbReference type="EMBL" id="ASC70221.1"/>
    </source>
</evidence>
<dbReference type="KEGG" id="hhg:XM38_011520"/>
<dbReference type="PANTHER" id="PTHR30619:SF1">
    <property type="entry name" value="RECOMBINATION PROTEIN 2"/>
    <property type="match status" value="1"/>
</dbReference>
<dbReference type="EMBL" id="CP021983">
    <property type="protein sequence ID" value="ASC70221.1"/>
    <property type="molecule type" value="Genomic_DNA"/>
</dbReference>
<dbReference type="InterPro" id="IPR025405">
    <property type="entry name" value="DUF4131"/>
</dbReference>
<name>A0A1V8NP37_9CYAN</name>
<dbReference type="NCBIfam" id="TIGR00360">
    <property type="entry name" value="ComEC_N-term"/>
    <property type="match status" value="1"/>
</dbReference>
<comment type="subcellular location">
    <subcellularLocation>
        <location evidence="1">Cell membrane</location>
        <topology evidence="1">Multi-pass membrane protein</topology>
    </subcellularLocation>
</comment>
<evidence type="ECO:0000259" key="8">
    <source>
        <dbReference type="Pfam" id="PF13567"/>
    </source>
</evidence>
<reference evidence="9 10" key="1">
    <citation type="journal article" date="2016" name="Biochim. Biophys. Acta">
        <title>Characterization of red-shifted phycobilisomes isolated from the chlorophyll f-containing cyanobacterium Halomicronema hongdechloris.</title>
        <authorList>
            <person name="Li Y."/>
            <person name="Lin Y."/>
            <person name="Garvey C.J."/>
            <person name="Birch D."/>
            <person name="Corkery R.W."/>
            <person name="Loughlin P.C."/>
            <person name="Scheer H."/>
            <person name="Willows R.D."/>
            <person name="Chen M."/>
        </authorList>
    </citation>
    <scope>NUCLEOTIDE SEQUENCE [LARGE SCALE GENOMIC DNA]</scope>
    <source>
        <strain evidence="9 10">C2206</strain>
    </source>
</reference>
<evidence type="ECO:0000256" key="3">
    <source>
        <dbReference type="ARBA" id="ARBA00022692"/>
    </source>
</evidence>
<dbReference type="Proteomes" id="UP000191901">
    <property type="component" value="Chromosome"/>
</dbReference>
<feature type="transmembrane region" description="Helical" evidence="6">
    <location>
        <begin position="262"/>
        <end position="283"/>
    </location>
</feature>
<dbReference type="Pfam" id="PF03772">
    <property type="entry name" value="Competence"/>
    <property type="match status" value="1"/>
</dbReference>
<evidence type="ECO:0000256" key="6">
    <source>
        <dbReference type="SAM" id="Phobius"/>
    </source>
</evidence>
<protein>
    <submittedName>
        <fullName evidence="9">ComE operon protein 3</fullName>
    </submittedName>
</protein>
<keyword evidence="5 6" id="KW-0472">Membrane</keyword>
<feature type="domain" description="DUF4131" evidence="8">
    <location>
        <begin position="32"/>
        <end position="202"/>
    </location>
</feature>
<feature type="transmembrane region" description="Helical" evidence="6">
    <location>
        <begin position="506"/>
        <end position="523"/>
    </location>
</feature>
<dbReference type="InterPro" id="IPR004477">
    <property type="entry name" value="ComEC_N"/>
</dbReference>
<dbReference type="OrthoDB" id="9761531at2"/>
<feature type="transmembrane region" description="Helical" evidence="6">
    <location>
        <begin position="359"/>
        <end position="377"/>
    </location>
</feature>
<evidence type="ECO:0000256" key="1">
    <source>
        <dbReference type="ARBA" id="ARBA00004651"/>
    </source>
</evidence>
<feature type="transmembrane region" description="Helical" evidence="6">
    <location>
        <begin position="472"/>
        <end position="494"/>
    </location>
</feature>
<keyword evidence="3 6" id="KW-0812">Transmembrane</keyword>
<keyword evidence="4 6" id="KW-1133">Transmembrane helix</keyword>
<proteinExistence type="predicted"/>
<feature type="transmembrane region" description="Helical" evidence="6">
    <location>
        <begin position="30"/>
        <end position="51"/>
    </location>
</feature>
<dbReference type="RefSeq" id="WP_080806141.1">
    <property type="nucleotide sequence ID" value="NZ_CP021983.2"/>
</dbReference>
<dbReference type="GO" id="GO:0005886">
    <property type="term" value="C:plasma membrane"/>
    <property type="evidence" value="ECO:0007669"/>
    <property type="project" value="UniProtKB-SubCell"/>
</dbReference>
<evidence type="ECO:0000256" key="4">
    <source>
        <dbReference type="ARBA" id="ARBA00022989"/>
    </source>
</evidence>
<feature type="transmembrane region" description="Helical" evidence="6">
    <location>
        <begin position="290"/>
        <end position="306"/>
    </location>
</feature>
<evidence type="ECO:0000313" key="10">
    <source>
        <dbReference type="Proteomes" id="UP000191901"/>
    </source>
</evidence>
<feature type="transmembrane region" description="Helical" evidence="6">
    <location>
        <begin position="58"/>
        <end position="75"/>
    </location>
</feature>
<dbReference type="InterPro" id="IPR052159">
    <property type="entry name" value="Competence_DNA_uptake"/>
</dbReference>
<accession>A0A1V8NP37</accession>
<dbReference type="Pfam" id="PF13567">
    <property type="entry name" value="DUF4131"/>
    <property type="match status" value="1"/>
</dbReference>
<feature type="transmembrane region" description="Helical" evidence="6">
    <location>
        <begin position="442"/>
        <end position="466"/>
    </location>
</feature>
<evidence type="ECO:0000256" key="2">
    <source>
        <dbReference type="ARBA" id="ARBA00022475"/>
    </source>
</evidence>
<feature type="domain" description="ComEC/Rec2-related protein" evidence="7">
    <location>
        <begin position="248"/>
        <end position="497"/>
    </location>
</feature>
<evidence type="ECO:0000259" key="7">
    <source>
        <dbReference type="Pfam" id="PF03772"/>
    </source>
</evidence>
<dbReference type="AlphaFoldDB" id="A0A1V8NP37"/>
<feature type="transmembrane region" description="Helical" evidence="6">
    <location>
        <begin position="415"/>
        <end position="435"/>
    </location>
</feature>
<organism evidence="9 10">
    <name type="scientific">Halomicronema hongdechloris C2206</name>
    <dbReference type="NCBI Taxonomy" id="1641165"/>
    <lineage>
        <taxon>Bacteria</taxon>
        <taxon>Bacillati</taxon>
        <taxon>Cyanobacteriota</taxon>
        <taxon>Cyanophyceae</taxon>
        <taxon>Nodosilineales</taxon>
        <taxon>Nodosilineaceae</taxon>
        <taxon>Halomicronema</taxon>
    </lineage>
</organism>
<feature type="transmembrane region" description="Helical" evidence="6">
    <location>
        <begin position="312"/>
        <end position="329"/>
    </location>
</feature>
<keyword evidence="10" id="KW-1185">Reference proteome</keyword>
<evidence type="ECO:0000256" key="5">
    <source>
        <dbReference type="ARBA" id="ARBA00023136"/>
    </source>
</evidence>
<feature type="transmembrane region" description="Helical" evidence="6">
    <location>
        <begin position="336"/>
        <end position="353"/>
    </location>
</feature>
<keyword evidence="2" id="KW-1003">Cell membrane</keyword>
<sequence>MGIGAAASIVVCLAYIVGLWLTDQIGTVPGTWLGIGSLATFLAGLGPRIWLGGPTRRVWIIAGLVMVLASGYYQWRLPVAVDDDVSAWLGHQDSRQGTVVRGQVEASPGQTRSGKTQFWLAARSVWGQDATGQLSHTGRAARGCLYVTIQDPAATEMYSGQVVTVAGRLYRPQPPLNPNGFNFEGYLTDHGCFAGLSASDIEFDATATKPLWRLWRLRERIITAQATALTEQTGALVSAMALGRRAVDLPYPLQDSFIRVGMAHTLAASGFHVSLVLGVVLALMKSRPRALQAGVGGATLVGYALLTGGQASVWRAVLMGGGALLGLISGRRVQSLGCLLVAATGLLLYKPIWIHDVGFQLSVLATLGLIVTARPLANWLDWLPSRIAGLLAVPLAAFLWTIPLQFHYFHVLSTYAIVLNAVATPLVTIISLGGIGSGFVAALWPGLGGAIASLLQLPAAGLIALVDWVNQLPASSIAVGHISLAQMLGLYGLLGLAQSRRRQQRLWLIGLLAVGLVALPLAYQRTIQLQATVLAAGDQPVLVLQNRQQTLLINGGSNSTSRYTVLPFLRQAGINRVDDAIALAPPEDYAEGWHLIADALHVDTLYGEHDWQEGSLQSIALPIGHQTVVGPLAVQRLGTDNTIVRFSLEDHAWLMVWDLAPQLQQHLAQAGSVLRSQVLWWDGTPLAEDLLEAIHPQVAIASSPRLTAAVHEQLQSRGIDVFCTGSDGAVLWTPRQGFWGYNQTSHHRSGMWE</sequence>
<dbReference type="PANTHER" id="PTHR30619">
    <property type="entry name" value="DNA INTERNALIZATION/COMPETENCE PROTEIN COMEC/REC2"/>
    <property type="match status" value="1"/>
</dbReference>